<dbReference type="AlphaFoldDB" id="A0A7C4VGV7"/>
<dbReference type="InterPro" id="IPR057666">
    <property type="entry name" value="DrpA_SLOG"/>
</dbReference>
<accession>A0A7C4VGV7</accession>
<name>A0A7C4VGV7_9DEIN</name>
<sequence length="108" mass="11562">FLPYDKWSVSRAMQRNKTIIALSKALIVIEAGTSGGTIEAGKTALKMGRPVFVAHFGAGNIAKGNRVLIQMGAHKFGRSPGTSSPNISRMLGLLAQVEPQETSQNRLL</sequence>
<comment type="caution">
    <text evidence="2">The sequence shown here is derived from an EMBL/GenBank/DDBJ whole genome shotgun (WGS) entry which is preliminary data.</text>
</comment>
<dbReference type="Gene3D" id="3.40.50.450">
    <property type="match status" value="1"/>
</dbReference>
<gene>
    <name evidence="2" type="ORF">ENK37_07250</name>
</gene>
<proteinExistence type="predicted"/>
<evidence type="ECO:0000259" key="1">
    <source>
        <dbReference type="Pfam" id="PF02481"/>
    </source>
</evidence>
<dbReference type="Proteomes" id="UP000885759">
    <property type="component" value="Unassembled WGS sequence"/>
</dbReference>
<feature type="non-terminal residue" evidence="2">
    <location>
        <position position="1"/>
    </location>
</feature>
<dbReference type="Pfam" id="PF02481">
    <property type="entry name" value="DNA_processg_A"/>
    <property type="match status" value="1"/>
</dbReference>
<evidence type="ECO:0000313" key="2">
    <source>
        <dbReference type="EMBL" id="HGY09830.1"/>
    </source>
</evidence>
<dbReference type="EMBL" id="DRPZ01000193">
    <property type="protein sequence ID" value="HGY09830.1"/>
    <property type="molecule type" value="Genomic_DNA"/>
</dbReference>
<feature type="domain" description="Smf/DprA SLOG" evidence="1">
    <location>
        <begin position="3"/>
        <end position="75"/>
    </location>
</feature>
<dbReference type="GO" id="GO:0009294">
    <property type="term" value="P:DNA-mediated transformation"/>
    <property type="evidence" value="ECO:0007669"/>
    <property type="project" value="InterPro"/>
</dbReference>
<protein>
    <recommendedName>
        <fullName evidence="1">Smf/DprA SLOG domain-containing protein</fullName>
    </recommendedName>
</protein>
<organism evidence="2">
    <name type="scientific">Oceanithermus profundus</name>
    <dbReference type="NCBI Taxonomy" id="187137"/>
    <lineage>
        <taxon>Bacteria</taxon>
        <taxon>Thermotogati</taxon>
        <taxon>Deinococcota</taxon>
        <taxon>Deinococci</taxon>
        <taxon>Thermales</taxon>
        <taxon>Thermaceae</taxon>
        <taxon>Oceanithermus</taxon>
    </lineage>
</organism>
<reference evidence="2" key="1">
    <citation type="journal article" date="2020" name="mSystems">
        <title>Genome- and Community-Level Interaction Insights into Carbon Utilization and Element Cycling Functions of Hydrothermarchaeota in Hydrothermal Sediment.</title>
        <authorList>
            <person name="Zhou Z."/>
            <person name="Liu Y."/>
            <person name="Xu W."/>
            <person name="Pan J."/>
            <person name="Luo Z.H."/>
            <person name="Li M."/>
        </authorList>
    </citation>
    <scope>NUCLEOTIDE SEQUENCE [LARGE SCALE GENOMIC DNA]</scope>
    <source>
        <strain evidence="2">HyVt-570</strain>
    </source>
</reference>